<dbReference type="Proteomes" id="UP001154329">
    <property type="component" value="Chromosome 3"/>
</dbReference>
<keyword evidence="1" id="KW-0472">Membrane</keyword>
<keyword evidence="1" id="KW-1133">Transmembrane helix</keyword>
<keyword evidence="3" id="KW-1185">Reference proteome</keyword>
<keyword evidence="1" id="KW-0812">Transmembrane</keyword>
<proteinExistence type="predicted"/>
<organism evidence="2 3">
    <name type="scientific">Aphis gossypii</name>
    <name type="common">Cotton aphid</name>
    <dbReference type="NCBI Taxonomy" id="80765"/>
    <lineage>
        <taxon>Eukaryota</taxon>
        <taxon>Metazoa</taxon>
        <taxon>Ecdysozoa</taxon>
        <taxon>Arthropoda</taxon>
        <taxon>Hexapoda</taxon>
        <taxon>Insecta</taxon>
        <taxon>Pterygota</taxon>
        <taxon>Neoptera</taxon>
        <taxon>Paraneoptera</taxon>
        <taxon>Hemiptera</taxon>
        <taxon>Sternorrhyncha</taxon>
        <taxon>Aphidomorpha</taxon>
        <taxon>Aphidoidea</taxon>
        <taxon>Aphididae</taxon>
        <taxon>Aphidini</taxon>
        <taxon>Aphis</taxon>
        <taxon>Aphis</taxon>
    </lineage>
</organism>
<sequence length="128" mass="14691">MIIDRYFSSVSGAATVVVQLLLPTLPPPGQLYLFTIIIIFLIILLIYILLNNINILSAFLWRLLADALTFTLSPISGDCIVFFFFYLYKNLPKVLIFLPIIIIYHHLSDYMSTATEISKSLRIHAYYI</sequence>
<dbReference type="AlphaFoldDB" id="A0A9P0JB09"/>
<evidence type="ECO:0000256" key="1">
    <source>
        <dbReference type="SAM" id="Phobius"/>
    </source>
</evidence>
<reference evidence="2" key="1">
    <citation type="submission" date="2022-02" db="EMBL/GenBank/DDBJ databases">
        <authorList>
            <person name="King R."/>
        </authorList>
    </citation>
    <scope>NUCLEOTIDE SEQUENCE</scope>
</reference>
<reference evidence="2" key="2">
    <citation type="submission" date="2022-10" db="EMBL/GenBank/DDBJ databases">
        <authorList>
            <consortium name="ENA_rothamsted_submissions"/>
            <consortium name="culmorum"/>
            <person name="King R."/>
        </authorList>
    </citation>
    <scope>NUCLEOTIDE SEQUENCE</scope>
</reference>
<gene>
    <name evidence="2" type="ORF">APHIGO_LOCUS9237</name>
</gene>
<protein>
    <submittedName>
        <fullName evidence="2">Uncharacterized protein</fullName>
    </submittedName>
</protein>
<feature type="transmembrane region" description="Helical" evidence="1">
    <location>
        <begin position="31"/>
        <end position="51"/>
    </location>
</feature>
<dbReference type="EMBL" id="OU899036">
    <property type="protein sequence ID" value="CAH1732802.1"/>
    <property type="molecule type" value="Genomic_DNA"/>
</dbReference>
<evidence type="ECO:0000313" key="3">
    <source>
        <dbReference type="Proteomes" id="UP001154329"/>
    </source>
</evidence>
<name>A0A9P0JB09_APHGO</name>
<evidence type="ECO:0000313" key="2">
    <source>
        <dbReference type="EMBL" id="CAH1732802.1"/>
    </source>
</evidence>
<feature type="transmembrane region" description="Helical" evidence="1">
    <location>
        <begin position="7"/>
        <end position="25"/>
    </location>
</feature>
<accession>A0A9P0JB09</accession>